<evidence type="ECO:0000313" key="3">
    <source>
        <dbReference type="Proteomes" id="UP001139150"/>
    </source>
</evidence>
<gene>
    <name evidence="2" type="ORF">MF646_22480</name>
</gene>
<keyword evidence="3" id="KW-1185">Reference proteome</keyword>
<dbReference type="Proteomes" id="UP001139150">
    <property type="component" value="Unassembled WGS sequence"/>
</dbReference>
<keyword evidence="1" id="KW-1133">Transmembrane helix</keyword>
<sequence>MKTTTLLLLIIISMHLLTLINVAFFNGAWNGIVLSISTFLFITALAFYSINKQKNQASDH</sequence>
<dbReference type="EMBL" id="JAKRYL010000044">
    <property type="protein sequence ID" value="MCL7749876.1"/>
    <property type="molecule type" value="Genomic_DNA"/>
</dbReference>
<dbReference type="AlphaFoldDB" id="A0A9X2CWY3"/>
<evidence type="ECO:0000313" key="2">
    <source>
        <dbReference type="EMBL" id="MCL7749876.1"/>
    </source>
</evidence>
<reference evidence="2" key="1">
    <citation type="submission" date="2022-02" db="EMBL/GenBank/DDBJ databases">
        <title>Halalkalibacter sp. nov. isolated from Lonar Lake, India.</title>
        <authorList>
            <person name="Joshi A."/>
            <person name="Thite S."/>
            <person name="Lodha T."/>
        </authorList>
    </citation>
    <scope>NUCLEOTIDE SEQUENCE</scope>
    <source>
        <strain evidence="2">MEB205</strain>
    </source>
</reference>
<organism evidence="2 3">
    <name type="scientific">Halalkalibacter alkaliphilus</name>
    <dbReference type="NCBI Taxonomy" id="2917993"/>
    <lineage>
        <taxon>Bacteria</taxon>
        <taxon>Bacillati</taxon>
        <taxon>Bacillota</taxon>
        <taxon>Bacilli</taxon>
        <taxon>Bacillales</taxon>
        <taxon>Bacillaceae</taxon>
        <taxon>Halalkalibacter</taxon>
    </lineage>
</organism>
<accession>A0A9X2CWY3</accession>
<keyword evidence="1" id="KW-0812">Transmembrane</keyword>
<feature type="transmembrane region" description="Helical" evidence="1">
    <location>
        <begin position="7"/>
        <end position="25"/>
    </location>
</feature>
<comment type="caution">
    <text evidence="2">The sequence shown here is derived from an EMBL/GenBank/DDBJ whole genome shotgun (WGS) entry which is preliminary data.</text>
</comment>
<name>A0A9X2CWY3_9BACI</name>
<feature type="transmembrane region" description="Helical" evidence="1">
    <location>
        <begin position="31"/>
        <end position="50"/>
    </location>
</feature>
<protein>
    <submittedName>
        <fullName evidence="2">Uncharacterized protein</fullName>
    </submittedName>
</protein>
<proteinExistence type="predicted"/>
<keyword evidence="1" id="KW-0472">Membrane</keyword>
<evidence type="ECO:0000256" key="1">
    <source>
        <dbReference type="SAM" id="Phobius"/>
    </source>
</evidence>